<organism evidence="3">
    <name type="scientific">uncultured Alphaproteobacteria bacterium</name>
    <dbReference type="NCBI Taxonomy" id="91750"/>
    <lineage>
        <taxon>Bacteria</taxon>
        <taxon>Pseudomonadati</taxon>
        <taxon>Pseudomonadota</taxon>
        <taxon>Alphaproteobacteria</taxon>
        <taxon>environmental samples</taxon>
    </lineage>
</organism>
<dbReference type="SUPFAM" id="SSF54534">
    <property type="entry name" value="FKBP-like"/>
    <property type="match status" value="1"/>
</dbReference>
<evidence type="ECO:0000259" key="2">
    <source>
        <dbReference type="Pfam" id="PF14760"/>
    </source>
</evidence>
<dbReference type="GO" id="GO:0006354">
    <property type="term" value="P:DNA-templated transcription elongation"/>
    <property type="evidence" value="ECO:0007669"/>
    <property type="project" value="TreeGrafter"/>
</dbReference>
<evidence type="ECO:0000313" key="3">
    <source>
        <dbReference type="EMBL" id="SBW12046.1"/>
    </source>
</evidence>
<dbReference type="GO" id="GO:0016301">
    <property type="term" value="F:kinase activity"/>
    <property type="evidence" value="ECO:0007669"/>
    <property type="project" value="UniProtKB-KW"/>
</dbReference>
<dbReference type="Pfam" id="PF01272">
    <property type="entry name" value="GreA_GreB"/>
    <property type="match status" value="1"/>
</dbReference>
<dbReference type="NCBIfam" id="NF004396">
    <property type="entry name" value="PRK05753.1"/>
    <property type="match status" value="1"/>
</dbReference>
<keyword evidence="3" id="KW-0418">Kinase</keyword>
<dbReference type="AlphaFoldDB" id="A0A212KJY1"/>
<gene>
    <name evidence="3" type="primary">rnk</name>
    <name evidence="3" type="ORF">KL86APRO_20416</name>
</gene>
<dbReference type="Gene3D" id="1.10.286.20">
    <property type="match status" value="1"/>
</dbReference>
<dbReference type="InterPro" id="IPR023459">
    <property type="entry name" value="Tscrpt_elong_fac_GreA/B_fam"/>
</dbReference>
<protein>
    <submittedName>
        <fullName evidence="3">Regulator of nucleoside diphosphate kinase</fullName>
    </submittedName>
</protein>
<accession>A0A212KJY1</accession>
<dbReference type="PANTHER" id="PTHR30437:SF5">
    <property type="entry name" value="REGULATOR OF NUCLEOSIDE DIPHOSPHATE KINASE"/>
    <property type="match status" value="1"/>
</dbReference>
<dbReference type="GO" id="GO:0032784">
    <property type="term" value="P:regulation of DNA-templated transcription elongation"/>
    <property type="evidence" value="ECO:0007669"/>
    <property type="project" value="InterPro"/>
</dbReference>
<keyword evidence="3" id="KW-0808">Transferase</keyword>
<feature type="domain" description="Transcription elongation factor GreA/GreB C-terminal" evidence="1">
    <location>
        <begin position="57"/>
        <end position="131"/>
    </location>
</feature>
<evidence type="ECO:0000259" key="1">
    <source>
        <dbReference type="Pfam" id="PF01272"/>
    </source>
</evidence>
<dbReference type="InterPro" id="IPR001437">
    <property type="entry name" value="Tscrpt_elong_fac_GreA/B_C"/>
</dbReference>
<proteinExistence type="predicted"/>
<feature type="domain" description="Regulator of nucleoside diphosphate kinase N-terminal" evidence="2">
    <location>
        <begin position="11"/>
        <end position="51"/>
    </location>
</feature>
<dbReference type="Pfam" id="PF14760">
    <property type="entry name" value="Rnk_N"/>
    <property type="match status" value="1"/>
</dbReference>
<dbReference type="EMBL" id="FLUO01000002">
    <property type="protein sequence ID" value="SBW12046.1"/>
    <property type="molecule type" value="Genomic_DNA"/>
</dbReference>
<dbReference type="GO" id="GO:0070063">
    <property type="term" value="F:RNA polymerase binding"/>
    <property type="evidence" value="ECO:0007669"/>
    <property type="project" value="InterPro"/>
</dbReference>
<sequence>MPRLSKSPPLPKIVLAECDFDRLARLAEAGRDWDLDVADELRAELDRGRVVPTERMPADVVRMGSTVTFESDAGPARRVTLVYPAEADIGAGRISVLTPVGTALIGLRVGQSIGWTARDGRSRSLTVVAVEN</sequence>
<dbReference type="InterPro" id="IPR036953">
    <property type="entry name" value="GreA/GreB_C_sf"/>
</dbReference>
<dbReference type="PANTHER" id="PTHR30437">
    <property type="entry name" value="TRANSCRIPTION ELONGATION FACTOR GREA"/>
    <property type="match status" value="1"/>
</dbReference>
<reference evidence="3" key="1">
    <citation type="submission" date="2016-04" db="EMBL/GenBank/DDBJ databases">
        <authorList>
            <person name="Evans L.H."/>
            <person name="Alamgir A."/>
            <person name="Owens N."/>
            <person name="Weber N.D."/>
            <person name="Virtaneva K."/>
            <person name="Barbian K."/>
            <person name="Babar A."/>
            <person name="Rosenke K."/>
        </authorList>
    </citation>
    <scope>NUCLEOTIDE SEQUENCE</scope>
    <source>
        <strain evidence="3">86</strain>
    </source>
</reference>
<name>A0A212KJY1_9PROT</name>
<dbReference type="Gene3D" id="3.10.50.30">
    <property type="entry name" value="Transcription elongation factor, GreA/GreB, C-terminal domain"/>
    <property type="match status" value="1"/>
</dbReference>
<dbReference type="InterPro" id="IPR029462">
    <property type="entry name" value="Rnk_N"/>
</dbReference>
<dbReference type="GO" id="GO:0003677">
    <property type="term" value="F:DNA binding"/>
    <property type="evidence" value="ECO:0007669"/>
    <property type="project" value="InterPro"/>
</dbReference>